<dbReference type="EMBL" id="AP018216">
    <property type="protein sequence ID" value="BAY69807.1"/>
    <property type="molecule type" value="Genomic_DNA"/>
</dbReference>
<sequence length="201" mass="22860">MFKPSVSNRRFLFCFTQKSTYAPKLSVILYPSRSIDTGDIKHYREFFISERVRRIYLDELIDATSLPISLATVKLIVTSEDTAIVEARKLIARTKSEINLPAKQKEFLELIETIILYKLPSISKKELEEMFSLSDLRNTRYFQDVFQEGKEEGERSGKLKAVPAMLAAGLTLEQVAQALDLSVEEVRQATQQQSSDSQSGN</sequence>
<dbReference type="InterPro" id="IPR022573">
    <property type="entry name" value="DUF2887"/>
</dbReference>
<dbReference type="PANTHER" id="PTHR35586:SF2">
    <property type="entry name" value="SLL1542 PROTEIN"/>
    <property type="match status" value="1"/>
</dbReference>
<gene>
    <name evidence="1" type="ORF">NIES23_26070</name>
</gene>
<dbReference type="NCBIfam" id="TIGR01784">
    <property type="entry name" value="T_den_put_tspse"/>
    <property type="match status" value="1"/>
</dbReference>
<evidence type="ECO:0000313" key="1">
    <source>
        <dbReference type="EMBL" id="BAY69807.1"/>
    </source>
</evidence>
<dbReference type="InterPro" id="IPR010106">
    <property type="entry name" value="RpnA"/>
</dbReference>
<dbReference type="Pfam" id="PF11103">
    <property type="entry name" value="DUF2887"/>
    <property type="match status" value="1"/>
</dbReference>
<dbReference type="AlphaFoldDB" id="A0A1Z4KLH3"/>
<protein>
    <recommendedName>
        <fullName evidence="3">CHP1784-containing protein</fullName>
    </recommendedName>
</protein>
<name>A0A1Z4KLH3_ANAVA</name>
<organism evidence="1 2">
    <name type="scientific">Trichormus variabilis NIES-23</name>
    <dbReference type="NCBI Taxonomy" id="1973479"/>
    <lineage>
        <taxon>Bacteria</taxon>
        <taxon>Bacillati</taxon>
        <taxon>Cyanobacteriota</taxon>
        <taxon>Cyanophyceae</taxon>
        <taxon>Nostocales</taxon>
        <taxon>Nostocaceae</taxon>
        <taxon>Trichormus</taxon>
    </lineage>
</organism>
<evidence type="ECO:0000313" key="2">
    <source>
        <dbReference type="Proteomes" id="UP000217507"/>
    </source>
</evidence>
<dbReference type="Proteomes" id="UP000217507">
    <property type="component" value="Chromosome"/>
</dbReference>
<reference evidence="1 2" key="1">
    <citation type="submission" date="2017-06" db="EMBL/GenBank/DDBJ databases">
        <title>Genome sequencing of cyanobaciteial culture collection at National Institute for Environmental Studies (NIES).</title>
        <authorList>
            <person name="Hirose Y."/>
            <person name="Shimura Y."/>
            <person name="Fujisawa T."/>
            <person name="Nakamura Y."/>
            <person name="Kawachi M."/>
        </authorList>
    </citation>
    <scope>NUCLEOTIDE SEQUENCE [LARGE SCALE GENOMIC DNA]</scope>
    <source>
        <strain evidence="1 2">NIES-23</strain>
    </source>
</reference>
<proteinExistence type="predicted"/>
<evidence type="ECO:0008006" key="3">
    <source>
        <dbReference type="Google" id="ProtNLM"/>
    </source>
</evidence>
<accession>A0A1Z4KLH3</accession>
<dbReference type="PANTHER" id="PTHR35586">
    <property type="entry name" value="SLL1691 PROTEIN"/>
    <property type="match status" value="1"/>
</dbReference>